<reference evidence="1" key="1">
    <citation type="journal article" date="2015" name="Nature">
        <title>Complex archaea that bridge the gap between prokaryotes and eukaryotes.</title>
        <authorList>
            <person name="Spang A."/>
            <person name="Saw J.H."/>
            <person name="Jorgensen S.L."/>
            <person name="Zaremba-Niedzwiedzka K."/>
            <person name="Martijn J."/>
            <person name="Lind A.E."/>
            <person name="van Eijk R."/>
            <person name="Schleper C."/>
            <person name="Guy L."/>
            <person name="Ettema T.J."/>
        </authorList>
    </citation>
    <scope>NUCLEOTIDE SEQUENCE</scope>
</reference>
<dbReference type="PANTHER" id="PTHR10443">
    <property type="entry name" value="MICROSOMAL DIPEPTIDASE"/>
    <property type="match status" value="1"/>
</dbReference>
<evidence type="ECO:0008006" key="2">
    <source>
        <dbReference type="Google" id="ProtNLM"/>
    </source>
</evidence>
<dbReference type="SUPFAM" id="SSF51556">
    <property type="entry name" value="Metallo-dependent hydrolases"/>
    <property type="match status" value="1"/>
</dbReference>
<dbReference type="PROSITE" id="PS51365">
    <property type="entry name" value="RENAL_DIPEPTIDASE_2"/>
    <property type="match status" value="1"/>
</dbReference>
<dbReference type="GO" id="GO:0006508">
    <property type="term" value="P:proteolysis"/>
    <property type="evidence" value="ECO:0007669"/>
    <property type="project" value="InterPro"/>
</dbReference>
<dbReference type="EMBL" id="LAZR01005518">
    <property type="protein sequence ID" value="KKM99261.1"/>
    <property type="molecule type" value="Genomic_DNA"/>
</dbReference>
<dbReference type="InterPro" id="IPR032466">
    <property type="entry name" value="Metal_Hydrolase"/>
</dbReference>
<dbReference type="GO" id="GO:0070573">
    <property type="term" value="F:metallodipeptidase activity"/>
    <property type="evidence" value="ECO:0007669"/>
    <property type="project" value="InterPro"/>
</dbReference>
<sequence>LRLIDVFYQLGVRVIQLTYNEKNMVGDGCTEITDSGLSKFGINMVKRMNKVGMVVDLSHVGYRTSMDALEVSEDPVLFTHSNAWSVLQSKRNIKDDQIKALAKKRGVIGINAFPFLGFVKKKEPTLDDLLDHVDYIANLVGTDHLGIGLDFSQCSVEDYKYWGYDPETYPMPPWIYPKNLEDVTKAPNFTKGLISRGYSEKDIKKILGENFIRVYKEVWK</sequence>
<accession>A0A0F9MJ81</accession>
<organism evidence="1">
    <name type="scientific">marine sediment metagenome</name>
    <dbReference type="NCBI Taxonomy" id="412755"/>
    <lineage>
        <taxon>unclassified sequences</taxon>
        <taxon>metagenomes</taxon>
        <taxon>ecological metagenomes</taxon>
    </lineage>
</organism>
<feature type="non-terminal residue" evidence="1">
    <location>
        <position position="1"/>
    </location>
</feature>
<dbReference type="AlphaFoldDB" id="A0A0F9MJ81"/>
<dbReference type="InterPro" id="IPR008257">
    <property type="entry name" value="Pept_M19"/>
</dbReference>
<dbReference type="PANTHER" id="PTHR10443:SF12">
    <property type="entry name" value="DIPEPTIDASE"/>
    <property type="match status" value="1"/>
</dbReference>
<dbReference type="Gene3D" id="3.20.20.140">
    <property type="entry name" value="Metal-dependent hydrolases"/>
    <property type="match status" value="1"/>
</dbReference>
<name>A0A0F9MJ81_9ZZZZ</name>
<comment type="caution">
    <text evidence="1">The sequence shown here is derived from an EMBL/GenBank/DDBJ whole genome shotgun (WGS) entry which is preliminary data.</text>
</comment>
<evidence type="ECO:0000313" key="1">
    <source>
        <dbReference type="EMBL" id="KKM99261.1"/>
    </source>
</evidence>
<dbReference type="Pfam" id="PF01244">
    <property type="entry name" value="Peptidase_M19"/>
    <property type="match status" value="1"/>
</dbReference>
<proteinExistence type="predicted"/>
<gene>
    <name evidence="1" type="ORF">LCGC14_1149690</name>
</gene>
<protein>
    <recommendedName>
        <fullName evidence="2">Membrane dipeptidase</fullName>
    </recommendedName>
</protein>